<sequence>EPLSVKIQNPQRSFEVDVSAEFRCLVVGSRPLPQVSWWLDEQRLEPFFTDEKANVTAIVLLLVLTAESDKATLTCRAQNPRLDGQLWEDSIILNVLHAPRATLRLGQGLRQERIHEGQDVYLECGVRANPWVNDVSWTLDGEPLEGNGTTHQGLLVHEQYLVLRNVTAKFSGTYCCHVRNTRGAALSNLLQLRVQYAPSCKKGMQEVFRYSTSREELSIPCEMEADPEDLTFRWVMKNNSEVRDLLNFSSNGTRSLARYKPAVATEFVSLLCWANNSVGPQKTPCTYFVEPHGAPKALSGCAVVNQAMTWFFVRCSLDEDRPADQEWYLLEVYHADSGTLLGNVTARGRPVFHVDDIPPATECLALAFAVNDHGGRSEPTRVVVQAIPPPSKLLTGGSASFLSESSPFLVGTILLSLAWSSCLVRASWTTTQLDGCTLGVR</sequence>
<dbReference type="Pfam" id="PF13927">
    <property type="entry name" value="Ig_3"/>
    <property type="match status" value="1"/>
</dbReference>
<comment type="subcellular location">
    <subcellularLocation>
        <location evidence="1">Membrane</location>
        <topology evidence="1">Single-pass membrane protein</topology>
    </subcellularLocation>
</comment>
<keyword evidence="2" id="KW-0472">Membrane</keyword>
<keyword evidence="3" id="KW-1015">Disulfide bond</keyword>
<dbReference type="AlphaFoldDB" id="A0A147BFP9"/>
<dbReference type="InterPro" id="IPR003598">
    <property type="entry name" value="Ig_sub2"/>
</dbReference>
<proteinExistence type="predicted"/>
<feature type="domain" description="Ig-like" evidence="4">
    <location>
        <begin position="2"/>
        <end position="92"/>
    </location>
</feature>
<dbReference type="InterPro" id="IPR013783">
    <property type="entry name" value="Ig-like_fold"/>
</dbReference>
<dbReference type="CDD" id="cd00096">
    <property type="entry name" value="Ig"/>
    <property type="match status" value="1"/>
</dbReference>
<evidence type="ECO:0000259" key="4">
    <source>
        <dbReference type="PROSITE" id="PS50835"/>
    </source>
</evidence>
<dbReference type="InterPro" id="IPR036179">
    <property type="entry name" value="Ig-like_dom_sf"/>
</dbReference>
<dbReference type="PANTHER" id="PTHR23278">
    <property type="entry name" value="SIDESTEP PROTEIN"/>
    <property type="match status" value="1"/>
</dbReference>
<accession>A0A147BFP9</accession>
<dbReference type="InterPro" id="IPR013162">
    <property type="entry name" value="CD80_C2-set"/>
</dbReference>
<name>A0A147BFP9_IXORI</name>
<evidence type="ECO:0000256" key="2">
    <source>
        <dbReference type="ARBA" id="ARBA00023136"/>
    </source>
</evidence>
<dbReference type="InterPro" id="IPR003599">
    <property type="entry name" value="Ig_sub"/>
</dbReference>
<organism evidence="5">
    <name type="scientific">Ixodes ricinus</name>
    <name type="common">Common tick</name>
    <name type="synonym">Acarus ricinus</name>
    <dbReference type="NCBI Taxonomy" id="34613"/>
    <lineage>
        <taxon>Eukaryota</taxon>
        <taxon>Metazoa</taxon>
        <taxon>Ecdysozoa</taxon>
        <taxon>Arthropoda</taxon>
        <taxon>Chelicerata</taxon>
        <taxon>Arachnida</taxon>
        <taxon>Acari</taxon>
        <taxon>Parasitiformes</taxon>
        <taxon>Ixodida</taxon>
        <taxon>Ixodoidea</taxon>
        <taxon>Ixodidae</taxon>
        <taxon>Ixodinae</taxon>
        <taxon>Ixodes</taxon>
    </lineage>
</organism>
<dbReference type="SMART" id="SM00409">
    <property type="entry name" value="IG"/>
    <property type="match status" value="2"/>
</dbReference>
<evidence type="ECO:0000256" key="3">
    <source>
        <dbReference type="ARBA" id="ARBA00023157"/>
    </source>
</evidence>
<dbReference type="SMART" id="SM00408">
    <property type="entry name" value="IGc2"/>
    <property type="match status" value="2"/>
</dbReference>
<feature type="non-terminal residue" evidence="5">
    <location>
        <position position="1"/>
    </location>
</feature>
<dbReference type="Pfam" id="PF08205">
    <property type="entry name" value="C2-set_2"/>
    <property type="match status" value="1"/>
</dbReference>
<dbReference type="SUPFAM" id="SSF48726">
    <property type="entry name" value="Immunoglobulin"/>
    <property type="match status" value="2"/>
</dbReference>
<protein>
    <submittedName>
        <fullName evidence="5">Putative neural cell adhesion molecule l1</fullName>
    </submittedName>
</protein>
<evidence type="ECO:0000313" key="5">
    <source>
        <dbReference type="EMBL" id="JAR89617.1"/>
    </source>
</evidence>
<dbReference type="InterPro" id="IPR007110">
    <property type="entry name" value="Ig-like_dom"/>
</dbReference>
<dbReference type="PANTHER" id="PTHR23278:SF19">
    <property type="entry name" value="OBSCURIN"/>
    <property type="match status" value="1"/>
</dbReference>
<reference evidence="5" key="1">
    <citation type="journal article" date="2018" name="PLoS Negl. Trop. Dis.">
        <title>Sialome diversity of ticks revealed by RNAseq of single tick salivary glands.</title>
        <authorList>
            <person name="Perner J."/>
            <person name="Kropackova S."/>
            <person name="Kopacek P."/>
            <person name="Ribeiro J.M."/>
        </authorList>
    </citation>
    <scope>NUCLEOTIDE SEQUENCE</scope>
    <source>
        <strain evidence="5">Siblings of single egg batch collected in Ceske Budejovice</strain>
        <tissue evidence="5">Salivary glands</tissue>
    </source>
</reference>
<dbReference type="Gene3D" id="2.60.40.10">
    <property type="entry name" value="Immunoglobulins"/>
    <property type="match status" value="2"/>
</dbReference>
<feature type="domain" description="Ig-like" evidence="4">
    <location>
        <begin position="99"/>
        <end position="187"/>
    </location>
</feature>
<dbReference type="EMBL" id="GEGO01005787">
    <property type="protein sequence ID" value="JAR89617.1"/>
    <property type="molecule type" value="Transcribed_RNA"/>
</dbReference>
<evidence type="ECO:0000256" key="1">
    <source>
        <dbReference type="ARBA" id="ARBA00004167"/>
    </source>
</evidence>
<dbReference type="GO" id="GO:0016020">
    <property type="term" value="C:membrane"/>
    <property type="evidence" value="ECO:0007669"/>
    <property type="project" value="UniProtKB-SubCell"/>
</dbReference>
<dbReference type="PROSITE" id="PS50835">
    <property type="entry name" value="IG_LIKE"/>
    <property type="match status" value="2"/>
</dbReference>